<evidence type="ECO:0000313" key="13">
    <source>
        <dbReference type="EMBL" id="PMP66735.1"/>
    </source>
</evidence>
<comment type="caution">
    <text evidence="13">The sequence shown here is derived from an EMBL/GenBank/DDBJ whole genome shotgun (WGS) entry which is preliminary data.</text>
</comment>
<feature type="transmembrane region" description="Helical" evidence="12">
    <location>
        <begin position="90"/>
        <end position="110"/>
    </location>
</feature>
<feature type="transmembrane region" description="Helical" evidence="12">
    <location>
        <begin position="159"/>
        <end position="176"/>
    </location>
</feature>
<feature type="transmembrane region" description="Helical" evidence="12">
    <location>
        <begin position="232"/>
        <end position="254"/>
    </location>
</feature>
<evidence type="ECO:0000256" key="4">
    <source>
        <dbReference type="ARBA" id="ARBA00022475"/>
    </source>
</evidence>
<dbReference type="GO" id="GO:0016682">
    <property type="term" value="F:oxidoreductase activity, acting on diphenols and related substances as donors, oxygen as acceptor"/>
    <property type="evidence" value="ECO:0007669"/>
    <property type="project" value="TreeGrafter"/>
</dbReference>
<evidence type="ECO:0000256" key="2">
    <source>
        <dbReference type="ARBA" id="ARBA00007543"/>
    </source>
</evidence>
<evidence type="ECO:0000256" key="7">
    <source>
        <dbReference type="ARBA" id="ARBA00022723"/>
    </source>
</evidence>
<evidence type="ECO:0000256" key="12">
    <source>
        <dbReference type="SAM" id="Phobius"/>
    </source>
</evidence>
<sequence length="270" mass="30725">AAFPTAYAVMFSALYTPLLLLLFSLIIRGVAVEYRNKHESTAWQRFWDVFFFIGSFLPPILLGVAFANIFKGIPIDEKGILHTNLIGLLNFYGILGGLLFLFCFATHGALWIAFKTEDLLSERASNLAKKLWVISLILVVIFWVASFVITNIWQNYMKAPILLVFPLLVVVFYFLVPVFIHRKDYLKAWIMSALTIVFFTAWGMAGLFPNILPSSIDPAYSLTIVNSSSSPLTLKIMTIVAVIFVPIVLAYTFWAYKIFSYRITEERITY</sequence>
<feature type="transmembrane region" description="Helical" evidence="12">
    <location>
        <begin position="131"/>
        <end position="153"/>
    </location>
</feature>
<keyword evidence="6 12" id="KW-0812">Transmembrane</keyword>
<organism evidence="13 14">
    <name type="scientific">Thermodesulfobacterium geofontis</name>
    <dbReference type="NCBI Taxonomy" id="1295609"/>
    <lineage>
        <taxon>Bacteria</taxon>
        <taxon>Pseudomonadati</taxon>
        <taxon>Thermodesulfobacteriota</taxon>
        <taxon>Thermodesulfobacteria</taxon>
        <taxon>Thermodesulfobacteriales</taxon>
        <taxon>Thermodesulfobacteriaceae</taxon>
        <taxon>Thermodesulfobacterium</taxon>
    </lineage>
</organism>
<keyword evidence="7" id="KW-0479">Metal-binding</keyword>
<keyword evidence="3" id="KW-0813">Transport</keyword>
<dbReference type="Proteomes" id="UP000235460">
    <property type="component" value="Unassembled WGS sequence"/>
</dbReference>
<evidence type="ECO:0000256" key="11">
    <source>
        <dbReference type="ARBA" id="ARBA00023136"/>
    </source>
</evidence>
<keyword evidence="5" id="KW-0349">Heme</keyword>
<evidence type="ECO:0000313" key="14">
    <source>
        <dbReference type="Proteomes" id="UP000235460"/>
    </source>
</evidence>
<feature type="transmembrane region" description="Helical" evidence="12">
    <location>
        <begin position="188"/>
        <end position="212"/>
    </location>
</feature>
<comment type="similarity">
    <text evidence="2">Belongs to the cytochrome ubiquinol oxidase subunit 2 family.</text>
</comment>
<dbReference type="GO" id="GO:0005886">
    <property type="term" value="C:plasma membrane"/>
    <property type="evidence" value="ECO:0007669"/>
    <property type="project" value="UniProtKB-SubCell"/>
</dbReference>
<feature type="transmembrane region" description="Helical" evidence="12">
    <location>
        <begin position="6"/>
        <end position="28"/>
    </location>
</feature>
<dbReference type="InterPro" id="IPR003317">
    <property type="entry name" value="Cyt-d_oxidase_su2"/>
</dbReference>
<accession>A0A2N7PN01</accession>
<dbReference type="EMBL" id="PNIK01000067">
    <property type="protein sequence ID" value="PMP66735.1"/>
    <property type="molecule type" value="Genomic_DNA"/>
</dbReference>
<evidence type="ECO:0000256" key="6">
    <source>
        <dbReference type="ARBA" id="ARBA00022692"/>
    </source>
</evidence>
<dbReference type="NCBIfam" id="TIGR00203">
    <property type="entry name" value="cydB"/>
    <property type="match status" value="1"/>
</dbReference>
<dbReference type="GO" id="GO:0009055">
    <property type="term" value="F:electron transfer activity"/>
    <property type="evidence" value="ECO:0007669"/>
    <property type="project" value="TreeGrafter"/>
</dbReference>
<proteinExistence type="inferred from homology"/>
<keyword evidence="11 12" id="KW-0472">Membrane</keyword>
<comment type="subcellular location">
    <subcellularLocation>
        <location evidence="1">Cell membrane</location>
        <topology evidence="1">Multi-pass membrane protein</topology>
    </subcellularLocation>
</comment>
<reference evidence="13 14" key="1">
    <citation type="submission" date="2018-01" db="EMBL/GenBank/DDBJ databases">
        <title>Metagenomic assembled genomes from two thermal pools in the Uzon Caldera, Kamchatka, Russia.</title>
        <authorList>
            <person name="Wilkins L."/>
            <person name="Ettinger C."/>
        </authorList>
    </citation>
    <scope>NUCLEOTIDE SEQUENCE [LARGE SCALE GENOMIC DNA]</scope>
    <source>
        <strain evidence="13">ZAV-08</strain>
    </source>
</reference>
<feature type="transmembrane region" description="Helical" evidence="12">
    <location>
        <begin position="49"/>
        <end position="70"/>
    </location>
</feature>
<dbReference type="Pfam" id="PF02322">
    <property type="entry name" value="Cyt_bd_oxida_II"/>
    <property type="match status" value="1"/>
</dbReference>
<evidence type="ECO:0000256" key="5">
    <source>
        <dbReference type="ARBA" id="ARBA00022617"/>
    </source>
</evidence>
<keyword evidence="8" id="KW-0249">Electron transport</keyword>
<name>A0A2N7PN01_9BACT</name>
<gene>
    <name evidence="13" type="primary">cydB</name>
    <name evidence="13" type="ORF">C0190_04820</name>
</gene>
<dbReference type="GO" id="GO:0019646">
    <property type="term" value="P:aerobic electron transport chain"/>
    <property type="evidence" value="ECO:0007669"/>
    <property type="project" value="TreeGrafter"/>
</dbReference>
<evidence type="ECO:0000256" key="1">
    <source>
        <dbReference type="ARBA" id="ARBA00004651"/>
    </source>
</evidence>
<keyword evidence="10" id="KW-0408">Iron</keyword>
<dbReference type="AlphaFoldDB" id="A0A2N7PN01"/>
<evidence type="ECO:0000256" key="10">
    <source>
        <dbReference type="ARBA" id="ARBA00023004"/>
    </source>
</evidence>
<evidence type="ECO:0000256" key="9">
    <source>
        <dbReference type="ARBA" id="ARBA00022989"/>
    </source>
</evidence>
<keyword evidence="4" id="KW-1003">Cell membrane</keyword>
<evidence type="ECO:0000256" key="3">
    <source>
        <dbReference type="ARBA" id="ARBA00022448"/>
    </source>
</evidence>
<dbReference type="PANTHER" id="PTHR43141">
    <property type="entry name" value="CYTOCHROME BD2 SUBUNIT II"/>
    <property type="match status" value="1"/>
</dbReference>
<protein>
    <submittedName>
        <fullName evidence="13">Cytochrome d ubiquinol oxidase subunit II</fullName>
    </submittedName>
</protein>
<evidence type="ECO:0000256" key="8">
    <source>
        <dbReference type="ARBA" id="ARBA00022982"/>
    </source>
</evidence>
<dbReference type="PANTHER" id="PTHR43141:SF5">
    <property type="entry name" value="CYTOCHROME BD-I UBIQUINOL OXIDASE SUBUNIT 2"/>
    <property type="match status" value="1"/>
</dbReference>
<feature type="non-terminal residue" evidence="13">
    <location>
        <position position="1"/>
    </location>
</feature>
<dbReference type="GO" id="GO:0046872">
    <property type="term" value="F:metal ion binding"/>
    <property type="evidence" value="ECO:0007669"/>
    <property type="project" value="UniProtKB-KW"/>
</dbReference>
<dbReference type="GO" id="GO:0070069">
    <property type="term" value="C:cytochrome complex"/>
    <property type="evidence" value="ECO:0007669"/>
    <property type="project" value="TreeGrafter"/>
</dbReference>
<keyword evidence="9 12" id="KW-1133">Transmembrane helix</keyword>